<dbReference type="InterPro" id="IPR025287">
    <property type="entry name" value="WAK_GUB"/>
</dbReference>
<evidence type="ECO:0000256" key="3">
    <source>
        <dbReference type="SAM" id="SignalP"/>
    </source>
</evidence>
<gene>
    <name evidence="5" type="ORF">FPE_LOCUS15414</name>
</gene>
<keyword evidence="6" id="KW-1185">Reference proteome</keyword>
<evidence type="ECO:0000256" key="1">
    <source>
        <dbReference type="ARBA" id="ARBA00004167"/>
    </source>
</evidence>
<feature type="domain" description="Wall-associated receptor kinase galacturonan-binding" evidence="4">
    <location>
        <begin position="32"/>
        <end position="95"/>
    </location>
</feature>
<proteinExistence type="predicted"/>
<dbReference type="GO" id="GO:0016020">
    <property type="term" value="C:membrane"/>
    <property type="evidence" value="ECO:0007669"/>
    <property type="project" value="UniProtKB-SubCell"/>
</dbReference>
<evidence type="ECO:0000259" key="4">
    <source>
        <dbReference type="Pfam" id="PF13947"/>
    </source>
</evidence>
<evidence type="ECO:0000256" key="2">
    <source>
        <dbReference type="ARBA" id="ARBA00022729"/>
    </source>
</evidence>
<dbReference type="Proteomes" id="UP000834106">
    <property type="component" value="Chromosome 9"/>
</dbReference>
<feature type="chain" id="PRO_5042097941" description="Wall-associated receptor kinase galacturonan-binding domain-containing protein" evidence="3">
    <location>
        <begin position="27"/>
        <end position="379"/>
    </location>
</feature>
<evidence type="ECO:0000313" key="6">
    <source>
        <dbReference type="Proteomes" id="UP000834106"/>
    </source>
</evidence>
<sequence length="379" mass="43463">MRNIRLLFAVSIVFLILLHCASYCEAEKNHECPPTSCGSITNISYPFRLRGDLENCGDSSYELACENNRTILYLNSSRFFVQSISYNNYSIRVLDPGLEKTSCASFPINNLMSLESDVFYPYFFLINTPIIYIHCEAPAKSPFYVDTCICSKNISPQKYSYLVVGNEVRFADLEDSCSIDTMAWISKEFPIVYDASCSDIQDGLASGFVLLWYRVYCSECYAKNEMCLNKDDNTIECHAKNEDCLKKDDNTFECFPSCGISDLSHRCLLRTWAGLRYFWTEHHRLLEQILGSILAARFFCGILFMMKPDDRPSMTKVIEMLEGDVELLLLPPKPFLSPEEMPDSDIDMNDMEFCSKEMLSCYNCLQSHSSLQKKCRTLI</sequence>
<dbReference type="GO" id="GO:0030247">
    <property type="term" value="F:polysaccharide binding"/>
    <property type="evidence" value="ECO:0007669"/>
    <property type="project" value="InterPro"/>
</dbReference>
<keyword evidence="2 3" id="KW-0732">Signal</keyword>
<dbReference type="EMBL" id="OU503044">
    <property type="protein sequence ID" value="CAI9767984.1"/>
    <property type="molecule type" value="Genomic_DNA"/>
</dbReference>
<dbReference type="Pfam" id="PF13947">
    <property type="entry name" value="GUB_WAK_bind"/>
    <property type="match status" value="1"/>
</dbReference>
<name>A0AAD1ZES1_9LAMI</name>
<comment type="subcellular location">
    <subcellularLocation>
        <location evidence="1">Membrane</location>
        <topology evidence="1">Single-pass membrane protein</topology>
    </subcellularLocation>
</comment>
<accession>A0AAD1ZES1</accession>
<protein>
    <recommendedName>
        <fullName evidence="4">Wall-associated receptor kinase galacturonan-binding domain-containing protein</fullName>
    </recommendedName>
</protein>
<organism evidence="5 6">
    <name type="scientific">Fraxinus pennsylvanica</name>
    <dbReference type="NCBI Taxonomy" id="56036"/>
    <lineage>
        <taxon>Eukaryota</taxon>
        <taxon>Viridiplantae</taxon>
        <taxon>Streptophyta</taxon>
        <taxon>Embryophyta</taxon>
        <taxon>Tracheophyta</taxon>
        <taxon>Spermatophyta</taxon>
        <taxon>Magnoliopsida</taxon>
        <taxon>eudicotyledons</taxon>
        <taxon>Gunneridae</taxon>
        <taxon>Pentapetalae</taxon>
        <taxon>asterids</taxon>
        <taxon>lamiids</taxon>
        <taxon>Lamiales</taxon>
        <taxon>Oleaceae</taxon>
        <taxon>Oleeae</taxon>
        <taxon>Fraxinus</taxon>
    </lineage>
</organism>
<dbReference type="AlphaFoldDB" id="A0AAD1ZES1"/>
<reference evidence="5" key="1">
    <citation type="submission" date="2023-05" db="EMBL/GenBank/DDBJ databases">
        <authorList>
            <person name="Huff M."/>
        </authorList>
    </citation>
    <scope>NUCLEOTIDE SEQUENCE</scope>
</reference>
<dbReference type="PANTHER" id="PTHR33138:SF30">
    <property type="entry name" value="LEAF RUST 10 DISEASE-RESISTANCE LOCUS RECEPTOR-LIKE PROTEIN KINASE-LIKE 2.7"/>
    <property type="match status" value="1"/>
</dbReference>
<evidence type="ECO:0000313" key="5">
    <source>
        <dbReference type="EMBL" id="CAI9767984.1"/>
    </source>
</evidence>
<feature type="signal peptide" evidence="3">
    <location>
        <begin position="1"/>
        <end position="26"/>
    </location>
</feature>
<dbReference type="PANTHER" id="PTHR33138">
    <property type="entry name" value="OS01G0690200 PROTEIN"/>
    <property type="match status" value="1"/>
</dbReference>